<evidence type="ECO:0000313" key="2">
    <source>
        <dbReference type="Proteomes" id="UP001595696"/>
    </source>
</evidence>
<comment type="caution">
    <text evidence="1">The sequence shown here is derived from an EMBL/GenBank/DDBJ whole genome shotgun (WGS) entry which is preliminary data.</text>
</comment>
<dbReference type="Gene3D" id="3.10.180.10">
    <property type="entry name" value="2,3-Dihydroxybiphenyl 1,2-Dioxygenase, domain 1"/>
    <property type="match status" value="1"/>
</dbReference>
<gene>
    <name evidence="1" type="ORF">ACFO0B_24915</name>
</gene>
<dbReference type="InterPro" id="IPR029068">
    <property type="entry name" value="Glyas_Bleomycin-R_OHBP_Dase"/>
</dbReference>
<protein>
    <submittedName>
        <fullName evidence="1">VOC family protein</fullName>
    </submittedName>
</protein>
<dbReference type="Proteomes" id="UP001595696">
    <property type="component" value="Unassembled WGS sequence"/>
</dbReference>
<evidence type="ECO:0000313" key="1">
    <source>
        <dbReference type="EMBL" id="MFC3965242.1"/>
    </source>
</evidence>
<dbReference type="EMBL" id="JBHSAX010000019">
    <property type="protein sequence ID" value="MFC3965242.1"/>
    <property type="molecule type" value="Genomic_DNA"/>
</dbReference>
<organism evidence="1 2">
    <name type="scientific">Nocardia jiangsuensis</name>
    <dbReference type="NCBI Taxonomy" id="1691563"/>
    <lineage>
        <taxon>Bacteria</taxon>
        <taxon>Bacillati</taxon>
        <taxon>Actinomycetota</taxon>
        <taxon>Actinomycetes</taxon>
        <taxon>Mycobacteriales</taxon>
        <taxon>Nocardiaceae</taxon>
        <taxon>Nocardia</taxon>
    </lineage>
</organism>
<keyword evidence="2" id="KW-1185">Reference proteome</keyword>
<accession>A0ABV8E138</accession>
<proteinExistence type="predicted"/>
<dbReference type="RefSeq" id="WP_378614992.1">
    <property type="nucleotide sequence ID" value="NZ_JBHSAX010000019.1"/>
</dbReference>
<name>A0ABV8E138_9NOCA</name>
<dbReference type="Pfam" id="PF13669">
    <property type="entry name" value="Glyoxalase_4"/>
    <property type="match status" value="1"/>
</dbReference>
<dbReference type="SUPFAM" id="SSF54593">
    <property type="entry name" value="Glyoxalase/Bleomycin resistance protein/Dihydroxybiphenyl dioxygenase"/>
    <property type="match status" value="1"/>
</dbReference>
<sequence>MKRAHKEAIVPMPGPIRQIGYVVADIEEQVREWLELGIGPWYVLRGVEQTGIYRDSACTVSLSIAFAQSGEVQLEVVQQENDAPSIYSDFAGGFHQLAWWAEDFEAALARVRRPVVWSADSVTRYAFFESDGGPAPYLELSEYTERAAGLARMVRDAAERWNGADPVRSL</sequence>
<reference evidence="2" key="1">
    <citation type="journal article" date="2019" name="Int. J. Syst. Evol. Microbiol.">
        <title>The Global Catalogue of Microorganisms (GCM) 10K type strain sequencing project: providing services to taxonomists for standard genome sequencing and annotation.</title>
        <authorList>
            <consortium name="The Broad Institute Genomics Platform"/>
            <consortium name="The Broad Institute Genome Sequencing Center for Infectious Disease"/>
            <person name="Wu L."/>
            <person name="Ma J."/>
        </authorList>
    </citation>
    <scope>NUCLEOTIDE SEQUENCE [LARGE SCALE GENOMIC DNA]</scope>
    <source>
        <strain evidence="2">CGMCC 4.7330</strain>
    </source>
</reference>